<evidence type="ECO:0000313" key="3">
    <source>
        <dbReference type="Proteomes" id="UP000235682"/>
    </source>
</evidence>
<accession>A0A2N6SPK1</accession>
<dbReference type="InterPro" id="IPR000843">
    <property type="entry name" value="HTH_LacI"/>
</dbReference>
<dbReference type="PROSITE" id="PS50932">
    <property type="entry name" value="HTH_LACI_2"/>
    <property type="match status" value="1"/>
</dbReference>
<keyword evidence="3" id="KW-1185">Reference proteome</keyword>
<dbReference type="Gene3D" id="1.10.260.40">
    <property type="entry name" value="lambda repressor-like DNA-binding domains"/>
    <property type="match status" value="1"/>
</dbReference>
<protein>
    <recommendedName>
        <fullName evidence="1">HTH lacI-type domain-containing protein</fullName>
    </recommendedName>
</protein>
<dbReference type="PROSITE" id="PS00356">
    <property type="entry name" value="HTH_LACI_1"/>
    <property type="match status" value="1"/>
</dbReference>
<dbReference type="AlphaFoldDB" id="A0A2N6SPK1"/>
<dbReference type="CDD" id="cd01392">
    <property type="entry name" value="HTH_LacI"/>
    <property type="match status" value="1"/>
</dbReference>
<name>A0A2N6SPK1_9LACT</name>
<feature type="non-terminal residue" evidence="2">
    <location>
        <position position="31"/>
    </location>
</feature>
<dbReference type="GO" id="GO:0003677">
    <property type="term" value="F:DNA binding"/>
    <property type="evidence" value="ECO:0007669"/>
    <property type="project" value="InterPro"/>
</dbReference>
<feature type="domain" description="HTH lacI-type" evidence="1">
    <location>
        <begin position="2"/>
        <end position="31"/>
    </location>
</feature>
<dbReference type="RefSeq" id="WP_180955821.1">
    <property type="nucleotide sequence ID" value="NZ_PNHE01000003.1"/>
</dbReference>
<dbReference type="SUPFAM" id="SSF47413">
    <property type="entry name" value="lambda repressor-like DNA-binding domains"/>
    <property type="match status" value="1"/>
</dbReference>
<dbReference type="SMART" id="SM00354">
    <property type="entry name" value="HTH_LACI"/>
    <property type="match status" value="1"/>
</dbReference>
<evidence type="ECO:0000313" key="2">
    <source>
        <dbReference type="EMBL" id="PMC58998.1"/>
    </source>
</evidence>
<dbReference type="EMBL" id="PNHE01000003">
    <property type="protein sequence ID" value="PMC58998.1"/>
    <property type="molecule type" value="Genomic_DNA"/>
</dbReference>
<evidence type="ECO:0000259" key="1">
    <source>
        <dbReference type="PROSITE" id="PS50932"/>
    </source>
</evidence>
<dbReference type="Proteomes" id="UP000235682">
    <property type="component" value="Unassembled WGS sequence"/>
</dbReference>
<dbReference type="PRINTS" id="PR00036">
    <property type="entry name" value="HTHLACI"/>
</dbReference>
<dbReference type="Pfam" id="PF00356">
    <property type="entry name" value="LacI"/>
    <property type="match status" value="1"/>
</dbReference>
<dbReference type="InterPro" id="IPR010982">
    <property type="entry name" value="Lambda_DNA-bd_dom_sf"/>
</dbReference>
<dbReference type="GO" id="GO:0006355">
    <property type="term" value="P:regulation of DNA-templated transcription"/>
    <property type="evidence" value="ECO:0007669"/>
    <property type="project" value="InterPro"/>
</dbReference>
<comment type="caution">
    <text evidence="2">The sequence shown here is derived from an EMBL/GenBank/DDBJ whole genome shotgun (WGS) entry which is preliminary data.</text>
</comment>
<organism evidence="2 3">
    <name type="scientific">Dolosicoccus paucivorans</name>
    <dbReference type="NCBI Taxonomy" id="84521"/>
    <lineage>
        <taxon>Bacteria</taxon>
        <taxon>Bacillati</taxon>
        <taxon>Bacillota</taxon>
        <taxon>Bacilli</taxon>
        <taxon>Lactobacillales</taxon>
        <taxon>Aerococcaceae</taxon>
        <taxon>Dolosicoccus</taxon>
    </lineage>
</organism>
<proteinExistence type="predicted"/>
<reference evidence="2 3" key="1">
    <citation type="submission" date="2017-09" db="EMBL/GenBank/DDBJ databases">
        <title>Bacterial strain isolated from the female urinary microbiota.</title>
        <authorList>
            <person name="Thomas-White K."/>
            <person name="Kumar N."/>
            <person name="Forster S."/>
            <person name="Putonti C."/>
            <person name="Lawley T."/>
            <person name="Wolfe A.J."/>
        </authorList>
    </citation>
    <scope>NUCLEOTIDE SEQUENCE [LARGE SCALE GENOMIC DNA]</scope>
    <source>
        <strain evidence="2 3">UMB0852</strain>
    </source>
</reference>
<sequence>MVSLNDIAKLAGVSKSTVSRYLNNGSVSEKT</sequence>
<gene>
    <name evidence="2" type="ORF">CJ205_01455</name>
</gene>